<dbReference type="EMBL" id="CM000884">
    <property type="protein sequence ID" value="PNT60756.1"/>
    <property type="molecule type" value="Genomic_DNA"/>
</dbReference>
<dbReference type="EMBL" id="CM000884">
    <property type="protein sequence ID" value="PNT60755.1"/>
    <property type="molecule type" value="Genomic_DNA"/>
</dbReference>
<reference evidence="3" key="2">
    <citation type="submission" date="2017-06" db="EMBL/GenBank/DDBJ databases">
        <title>WGS assembly of Brachypodium distachyon.</title>
        <authorList>
            <consortium name="The International Brachypodium Initiative"/>
            <person name="Lucas S."/>
            <person name="Harmon-Smith M."/>
            <person name="Lail K."/>
            <person name="Tice H."/>
            <person name="Grimwood J."/>
            <person name="Bruce D."/>
            <person name="Barry K."/>
            <person name="Shu S."/>
            <person name="Lindquist E."/>
            <person name="Wang M."/>
            <person name="Pitluck S."/>
            <person name="Vogel J.P."/>
            <person name="Garvin D.F."/>
            <person name="Mockler T.C."/>
            <person name="Schmutz J."/>
            <person name="Rokhsar D."/>
            <person name="Bevan M.W."/>
        </authorList>
    </citation>
    <scope>NUCLEOTIDE SEQUENCE</scope>
    <source>
        <strain evidence="3">Bd21</strain>
    </source>
</reference>
<dbReference type="PANTHER" id="PTHR32133:SF390">
    <property type="entry name" value="F-BOX DOMAIN-CONTAINING PROTEIN"/>
    <property type="match status" value="1"/>
</dbReference>
<dbReference type="PANTHER" id="PTHR32133">
    <property type="entry name" value="OS07G0120400 PROTEIN"/>
    <property type="match status" value="1"/>
</dbReference>
<accession>A0A2K2CFF6</accession>
<feature type="domain" description="F-box protein AT5G49610-like beta-propeller" evidence="2">
    <location>
        <begin position="105"/>
        <end position="366"/>
    </location>
</feature>
<dbReference type="InterPro" id="IPR056594">
    <property type="entry name" value="AT5G49610-like_b-prop"/>
</dbReference>
<dbReference type="SUPFAM" id="SSF50965">
    <property type="entry name" value="Galactose oxidase, central domain"/>
    <property type="match status" value="1"/>
</dbReference>
<dbReference type="Proteomes" id="UP000008810">
    <property type="component" value="Chromosome 5"/>
</dbReference>
<reference evidence="3 4" key="1">
    <citation type="journal article" date="2010" name="Nature">
        <title>Genome sequencing and analysis of the model grass Brachypodium distachyon.</title>
        <authorList>
            <consortium name="International Brachypodium Initiative"/>
        </authorList>
    </citation>
    <scope>NUCLEOTIDE SEQUENCE [LARGE SCALE GENOMIC DNA]</scope>
    <source>
        <strain evidence="3">Bd21</strain>
        <strain evidence="4">cv. Bd21</strain>
    </source>
</reference>
<dbReference type="InterPro" id="IPR036047">
    <property type="entry name" value="F-box-like_dom_sf"/>
</dbReference>
<gene>
    <name evidence="4" type="primary">LOC100829672</name>
    <name evidence="3" type="ORF">BRADI_5g04040v3</name>
</gene>
<dbReference type="InterPro" id="IPR011043">
    <property type="entry name" value="Gal_Oxase/kelch_b-propeller"/>
</dbReference>
<evidence type="ECO:0000313" key="5">
    <source>
        <dbReference type="Proteomes" id="UP000008810"/>
    </source>
</evidence>
<feature type="domain" description="F-box" evidence="1">
    <location>
        <begin position="26"/>
        <end position="60"/>
    </location>
</feature>
<dbReference type="InterPro" id="IPR001810">
    <property type="entry name" value="F-box_dom"/>
</dbReference>
<dbReference type="Pfam" id="PF23635">
    <property type="entry name" value="Beta-prop_AT5G49610-like"/>
    <property type="match status" value="1"/>
</dbReference>
<reference evidence="4" key="3">
    <citation type="submission" date="2018-08" db="UniProtKB">
        <authorList>
            <consortium name="EnsemblPlants"/>
        </authorList>
    </citation>
    <scope>IDENTIFICATION</scope>
    <source>
        <strain evidence="4">cv. Bd21</strain>
    </source>
</reference>
<evidence type="ECO:0000313" key="3">
    <source>
        <dbReference type="EMBL" id="PNT60755.1"/>
    </source>
</evidence>
<dbReference type="Gramene" id="PNT60755">
    <property type="protein sequence ID" value="PNT60755"/>
    <property type="gene ID" value="BRADI_5g04040v3"/>
</dbReference>
<protein>
    <recommendedName>
        <fullName evidence="6">F-box domain-containing protein</fullName>
    </recommendedName>
</protein>
<evidence type="ECO:0000259" key="1">
    <source>
        <dbReference type="Pfam" id="PF00646"/>
    </source>
</evidence>
<organism evidence="3">
    <name type="scientific">Brachypodium distachyon</name>
    <name type="common">Purple false brome</name>
    <name type="synonym">Trachynia distachya</name>
    <dbReference type="NCBI Taxonomy" id="15368"/>
    <lineage>
        <taxon>Eukaryota</taxon>
        <taxon>Viridiplantae</taxon>
        <taxon>Streptophyta</taxon>
        <taxon>Embryophyta</taxon>
        <taxon>Tracheophyta</taxon>
        <taxon>Spermatophyta</taxon>
        <taxon>Magnoliopsida</taxon>
        <taxon>Liliopsida</taxon>
        <taxon>Poales</taxon>
        <taxon>Poaceae</taxon>
        <taxon>BOP clade</taxon>
        <taxon>Pooideae</taxon>
        <taxon>Stipodae</taxon>
        <taxon>Brachypodieae</taxon>
        <taxon>Brachypodium</taxon>
    </lineage>
</organism>
<dbReference type="GeneID" id="100829672"/>
<dbReference type="Pfam" id="PF00646">
    <property type="entry name" value="F-box"/>
    <property type="match status" value="1"/>
</dbReference>
<keyword evidence="5" id="KW-1185">Reference proteome</keyword>
<sequence>MSAPSPKRPRLSRPAPAPVARMTIADMVPEILRRLPANDPACLARASLICKPWRRLVSDRLRRYRAFHRTPPMLGFVVNIKRVARFVSTDSSFRPAAPDRAGTNVFDARHGRVLLHTFDTLQADKEIVVWDPVTDEQWRVPPLPVYTPSFNAAVLCAAPGCHHHGCHGGAFRVALVGSDERGFSFASTYSSETGAWSQRIGIEEPAFFDQRPSVLVGNTAYFIAGVKFKIVGYDVATQEISVVWPPAPHQRRSDGILMKAEDGALGFACVQDARLYLWSWKAAGPDGDMAWALSRVIDHKTMLRTRGLRTPSQVVGFAEGAGVIFVKTGNTVYSMDLKSGHVRKVYNWTLKNYDLTVVPYLSFYNPGAGALQETLRHHEPKQG</sequence>
<dbReference type="Gramene" id="PNT60756">
    <property type="protein sequence ID" value="PNT60756"/>
    <property type="gene ID" value="BRADI_5g04040v3"/>
</dbReference>
<dbReference type="EnsemblPlants" id="PNT60755">
    <property type="protein sequence ID" value="PNT60755"/>
    <property type="gene ID" value="BRADI_5g04040v3"/>
</dbReference>
<evidence type="ECO:0008006" key="6">
    <source>
        <dbReference type="Google" id="ProtNLM"/>
    </source>
</evidence>
<dbReference type="SUPFAM" id="SSF81383">
    <property type="entry name" value="F-box domain"/>
    <property type="match status" value="1"/>
</dbReference>
<dbReference type="AlphaFoldDB" id="A0A2K2CFF6"/>
<name>A0A2K2CFF6_BRADI</name>
<evidence type="ECO:0000259" key="2">
    <source>
        <dbReference type="Pfam" id="PF23635"/>
    </source>
</evidence>
<dbReference type="ExpressionAtlas" id="A0A2K2CFF6">
    <property type="expression patterns" value="baseline"/>
</dbReference>
<proteinExistence type="predicted"/>
<dbReference type="RefSeq" id="XP_024311775.1">
    <property type="nucleotide sequence ID" value="XM_024456007.1"/>
</dbReference>
<dbReference type="EnsemblPlants" id="PNT60756">
    <property type="protein sequence ID" value="PNT60756"/>
    <property type="gene ID" value="BRADI_5g04040v3"/>
</dbReference>
<evidence type="ECO:0000313" key="4">
    <source>
        <dbReference type="EnsemblPlants" id="PNT60755"/>
    </source>
</evidence>